<comment type="similarity">
    <text evidence="9">Belongs to the ABC transporter superfamily. Drug exporter-1 (DrugE1) (TC 3.A.1.105) family.</text>
</comment>
<sequence>MADAIVAEGLVKRYGNVTALDGIDLTVREGTVTALLGPNGAGKTTTVRILTTLLTPDEGTAEVVGLDVVTDARALRARIGASGQYAAVDEYLTGFENLEMVGRLYHLGAKRARERARELLAQFDLVDAGDRPVKGYSGGMRRRLDLAGALVADPEVLFLDEPTTGLDPRARLALWDVIEELVARGTTLLLTTQYMEEAERLADQVAVIDHGTVIARGTTDDLKQLVGGERIELTVGESADLSVVREAAAAVAAGEVVVEETVHRVTIPVSGGADDLVRLLGRLSEQGIPVADVGLRKPTLDEVFLTLTGHEAEQAEEETA</sequence>
<keyword evidence="7" id="KW-0472">Membrane</keyword>
<evidence type="ECO:0000256" key="2">
    <source>
        <dbReference type="ARBA" id="ARBA00022448"/>
    </source>
</evidence>
<evidence type="ECO:0000256" key="8">
    <source>
        <dbReference type="ARBA" id="ARBA00023251"/>
    </source>
</evidence>
<reference evidence="10 11" key="1">
    <citation type="submission" date="2016-10" db="EMBL/GenBank/DDBJ databases">
        <authorList>
            <person name="de Groot N.N."/>
        </authorList>
    </citation>
    <scope>NUCLEOTIDE SEQUENCE [LARGE SCALE GENOMIC DNA]</scope>
    <source>
        <strain evidence="10 11">DSM 44892</strain>
    </source>
</reference>
<keyword evidence="6" id="KW-1278">Translocase</keyword>
<keyword evidence="3" id="KW-1003">Cell membrane</keyword>
<dbReference type="GO" id="GO:1900753">
    <property type="term" value="P:doxorubicin transport"/>
    <property type="evidence" value="ECO:0007669"/>
    <property type="project" value="InterPro"/>
</dbReference>
<dbReference type="FunFam" id="3.40.50.300:FF:000589">
    <property type="entry name" value="ABC transporter, ATP-binding subunit"/>
    <property type="match status" value="1"/>
</dbReference>
<protein>
    <submittedName>
        <fullName evidence="10">ABC-2 type transport system ATP-binding protein</fullName>
    </submittedName>
</protein>
<dbReference type="PANTHER" id="PTHR42711:SF19">
    <property type="entry name" value="DOXORUBICIN RESISTANCE ATP-BINDING PROTEIN DRRA"/>
    <property type="match status" value="1"/>
</dbReference>
<dbReference type="GO" id="GO:0016887">
    <property type="term" value="F:ATP hydrolysis activity"/>
    <property type="evidence" value="ECO:0007669"/>
    <property type="project" value="InterPro"/>
</dbReference>
<keyword evidence="11" id="KW-1185">Reference proteome</keyword>
<evidence type="ECO:0000256" key="3">
    <source>
        <dbReference type="ARBA" id="ARBA00022475"/>
    </source>
</evidence>
<gene>
    <name evidence="10" type="ORF">SAMN05444695_101845</name>
</gene>
<dbReference type="InterPro" id="IPR017871">
    <property type="entry name" value="ABC_transporter-like_CS"/>
</dbReference>
<comment type="subcellular location">
    <subcellularLocation>
        <location evidence="1">Cell membrane</location>
        <topology evidence="1">Peripheral membrane protein</topology>
        <orientation evidence="1">Cytoplasmic side</orientation>
    </subcellularLocation>
</comment>
<dbReference type="Pfam" id="PF00005">
    <property type="entry name" value="ABC_tran"/>
    <property type="match status" value="1"/>
</dbReference>
<evidence type="ECO:0000256" key="5">
    <source>
        <dbReference type="ARBA" id="ARBA00022840"/>
    </source>
</evidence>
<dbReference type="InterPro" id="IPR025302">
    <property type="entry name" value="DrrA1/2-like_C"/>
</dbReference>
<dbReference type="RefSeq" id="WP_072740160.1">
    <property type="nucleotide sequence ID" value="NZ_CP048813.1"/>
</dbReference>
<dbReference type="InterPro" id="IPR050763">
    <property type="entry name" value="ABC_transporter_ATP-binding"/>
</dbReference>
<keyword evidence="4" id="KW-0547">Nucleotide-binding</keyword>
<keyword evidence="5 10" id="KW-0067">ATP-binding</keyword>
<dbReference type="InterPro" id="IPR003593">
    <property type="entry name" value="AAA+_ATPase"/>
</dbReference>
<evidence type="ECO:0000313" key="10">
    <source>
        <dbReference type="EMBL" id="SDH31703.1"/>
    </source>
</evidence>
<name>A0A1G8BFA2_9NOCA</name>
<dbReference type="SMART" id="SM00382">
    <property type="entry name" value="AAA"/>
    <property type="match status" value="1"/>
</dbReference>
<dbReference type="PROSITE" id="PS00211">
    <property type="entry name" value="ABC_TRANSPORTER_1"/>
    <property type="match status" value="1"/>
</dbReference>
<dbReference type="InterPro" id="IPR005894">
    <property type="entry name" value="DrrA"/>
</dbReference>
<dbReference type="AlphaFoldDB" id="A0A1G8BFA2"/>
<evidence type="ECO:0000256" key="7">
    <source>
        <dbReference type="ARBA" id="ARBA00023136"/>
    </source>
</evidence>
<evidence type="ECO:0000256" key="6">
    <source>
        <dbReference type="ARBA" id="ARBA00022967"/>
    </source>
</evidence>
<dbReference type="Proteomes" id="UP000183263">
    <property type="component" value="Unassembled WGS sequence"/>
</dbReference>
<evidence type="ECO:0000313" key="11">
    <source>
        <dbReference type="Proteomes" id="UP000183263"/>
    </source>
</evidence>
<dbReference type="Pfam" id="PF13732">
    <property type="entry name" value="DrrA1-3_C"/>
    <property type="match status" value="1"/>
</dbReference>
<dbReference type="InterPro" id="IPR003439">
    <property type="entry name" value="ABC_transporter-like_ATP-bd"/>
</dbReference>
<dbReference type="InterPro" id="IPR027417">
    <property type="entry name" value="P-loop_NTPase"/>
</dbReference>
<dbReference type="GO" id="GO:0005886">
    <property type="term" value="C:plasma membrane"/>
    <property type="evidence" value="ECO:0007669"/>
    <property type="project" value="UniProtKB-SubCell"/>
</dbReference>
<dbReference type="EMBL" id="FNDN01000001">
    <property type="protein sequence ID" value="SDH31703.1"/>
    <property type="molecule type" value="Genomic_DNA"/>
</dbReference>
<dbReference type="GO" id="GO:0005524">
    <property type="term" value="F:ATP binding"/>
    <property type="evidence" value="ECO:0007669"/>
    <property type="project" value="UniProtKB-KW"/>
</dbReference>
<dbReference type="Gene3D" id="3.40.50.300">
    <property type="entry name" value="P-loop containing nucleotide triphosphate hydrolases"/>
    <property type="match status" value="1"/>
</dbReference>
<dbReference type="OrthoDB" id="9804819at2"/>
<dbReference type="GO" id="GO:0055085">
    <property type="term" value="P:transmembrane transport"/>
    <property type="evidence" value="ECO:0007669"/>
    <property type="project" value="UniProtKB-ARBA"/>
</dbReference>
<keyword evidence="2" id="KW-0813">Transport</keyword>
<evidence type="ECO:0000256" key="4">
    <source>
        <dbReference type="ARBA" id="ARBA00022741"/>
    </source>
</evidence>
<dbReference type="GO" id="GO:0046677">
    <property type="term" value="P:response to antibiotic"/>
    <property type="evidence" value="ECO:0007669"/>
    <property type="project" value="UniProtKB-KW"/>
</dbReference>
<keyword evidence="8" id="KW-0046">Antibiotic resistance</keyword>
<organism evidence="10 11">
    <name type="scientific">Rhodococcus triatomae</name>
    <dbReference type="NCBI Taxonomy" id="300028"/>
    <lineage>
        <taxon>Bacteria</taxon>
        <taxon>Bacillati</taxon>
        <taxon>Actinomycetota</taxon>
        <taxon>Actinomycetes</taxon>
        <taxon>Mycobacteriales</taxon>
        <taxon>Nocardiaceae</taxon>
        <taxon>Rhodococcus</taxon>
    </lineage>
</organism>
<dbReference type="NCBIfam" id="TIGR01188">
    <property type="entry name" value="drrA"/>
    <property type="match status" value="1"/>
</dbReference>
<evidence type="ECO:0000256" key="1">
    <source>
        <dbReference type="ARBA" id="ARBA00004413"/>
    </source>
</evidence>
<dbReference type="PANTHER" id="PTHR42711">
    <property type="entry name" value="ABC TRANSPORTER ATP-BINDING PROTEIN"/>
    <property type="match status" value="1"/>
</dbReference>
<proteinExistence type="inferred from homology"/>
<accession>A0A1G8BFA2</accession>
<dbReference type="PROSITE" id="PS50893">
    <property type="entry name" value="ABC_TRANSPORTER_2"/>
    <property type="match status" value="1"/>
</dbReference>
<dbReference type="GO" id="GO:0043215">
    <property type="term" value="P:daunorubicin transport"/>
    <property type="evidence" value="ECO:0007669"/>
    <property type="project" value="InterPro"/>
</dbReference>
<evidence type="ECO:0000256" key="9">
    <source>
        <dbReference type="ARBA" id="ARBA00049985"/>
    </source>
</evidence>
<dbReference type="SUPFAM" id="SSF52540">
    <property type="entry name" value="P-loop containing nucleoside triphosphate hydrolases"/>
    <property type="match status" value="1"/>
</dbReference>